<accession>A0A4Z1SU98</accession>
<dbReference type="Pfam" id="PF03366">
    <property type="entry name" value="YEATS"/>
    <property type="match status" value="1"/>
</dbReference>
<dbReference type="InterPro" id="IPR038704">
    <property type="entry name" value="YEAST_sf"/>
</dbReference>
<dbReference type="Proteomes" id="UP000315496">
    <property type="component" value="Chromosome 1"/>
</dbReference>
<name>A0A4Z1SU98_GIAMU</name>
<evidence type="ECO:0000313" key="4">
    <source>
        <dbReference type="EMBL" id="TNJ29424.1"/>
    </source>
</evidence>
<evidence type="ECO:0000313" key="5">
    <source>
        <dbReference type="Proteomes" id="UP000315496"/>
    </source>
</evidence>
<comment type="caution">
    <text evidence="4">The sequence shown here is derived from an EMBL/GenBank/DDBJ whole genome shotgun (WGS) entry which is preliminary data.</text>
</comment>
<dbReference type="EMBL" id="VDLU01000001">
    <property type="protein sequence ID" value="TNJ29424.1"/>
    <property type="molecule type" value="Genomic_DNA"/>
</dbReference>
<dbReference type="GO" id="GO:0005634">
    <property type="term" value="C:nucleus"/>
    <property type="evidence" value="ECO:0007669"/>
    <property type="project" value="UniProtKB-SubCell"/>
</dbReference>
<comment type="subcellular location">
    <subcellularLocation>
        <location evidence="2">Nucleus</location>
    </subcellularLocation>
</comment>
<organism evidence="4 5">
    <name type="scientific">Giardia muris</name>
    <dbReference type="NCBI Taxonomy" id="5742"/>
    <lineage>
        <taxon>Eukaryota</taxon>
        <taxon>Metamonada</taxon>
        <taxon>Diplomonadida</taxon>
        <taxon>Hexamitidae</taxon>
        <taxon>Giardiinae</taxon>
        <taxon>Giardia</taxon>
    </lineage>
</organism>
<gene>
    <name evidence="4" type="ORF">GMRT_10282</name>
</gene>
<dbReference type="InterPro" id="IPR055129">
    <property type="entry name" value="YEATS_dom"/>
</dbReference>
<sequence length="267" mass="30951">MPPITATQPRLDVEIPTIYIKGICYGFVRFRLGKSIGRDQDWHCWTLFLHSNCGLDLSPFIEKVSFVIHPDFSQNIRAVYEPPYEITVLGQTGFDARLHVFYRDSSLPPSILHVRIIIDGERYSRRIFPDMLIFIKPKLWFAHLLDIERIAQRQSTILHHLSMTQFLWHQNARGRLPFIYSADTRTTNTRKVMAEGLMRKGTGRLIAHMTPQELEGTYPPFSMDHDISTVGAYLFDPHSPVDTLESIRDLQTRIDELCKTLQSLKQP</sequence>
<feature type="domain" description="YEATS" evidence="3">
    <location>
        <begin position="7"/>
        <end position="148"/>
    </location>
</feature>
<evidence type="ECO:0000259" key="3">
    <source>
        <dbReference type="PROSITE" id="PS51037"/>
    </source>
</evidence>
<dbReference type="GO" id="GO:0006355">
    <property type="term" value="P:regulation of DNA-templated transcription"/>
    <property type="evidence" value="ECO:0007669"/>
    <property type="project" value="InterPro"/>
</dbReference>
<dbReference type="PANTHER" id="PTHR23195">
    <property type="entry name" value="YEATS DOMAIN"/>
    <property type="match status" value="1"/>
</dbReference>
<dbReference type="Gene3D" id="2.60.40.1970">
    <property type="entry name" value="YEATS domain"/>
    <property type="match status" value="1"/>
</dbReference>
<dbReference type="PROSITE" id="PS51037">
    <property type="entry name" value="YEATS"/>
    <property type="match status" value="1"/>
</dbReference>
<evidence type="ECO:0000256" key="2">
    <source>
        <dbReference type="PROSITE-ProRule" id="PRU00376"/>
    </source>
</evidence>
<dbReference type="CDD" id="cd16887">
    <property type="entry name" value="YEATS"/>
    <property type="match status" value="1"/>
</dbReference>
<dbReference type="AlphaFoldDB" id="A0A4Z1SU98"/>
<dbReference type="InterPro" id="IPR005033">
    <property type="entry name" value="YEATS"/>
</dbReference>
<protein>
    <submittedName>
        <fullName evidence="4">YEATS family protein</fullName>
    </submittedName>
</protein>
<reference evidence="4 5" key="1">
    <citation type="submission" date="2019-05" db="EMBL/GenBank/DDBJ databases">
        <title>The compact genome of Giardia muris reveals important steps in the evolution of intestinal protozoan parasites.</title>
        <authorList>
            <person name="Xu F."/>
            <person name="Jimenez-Gonzalez A."/>
            <person name="Einarsson E."/>
            <person name="Astvaldsson A."/>
            <person name="Peirasmaki D."/>
            <person name="Eckmann L."/>
            <person name="Andersson J.O."/>
            <person name="Svard S.G."/>
            <person name="Jerlstrom-Hultqvist J."/>
        </authorList>
    </citation>
    <scope>NUCLEOTIDE SEQUENCE [LARGE SCALE GENOMIC DNA]</scope>
    <source>
        <strain evidence="4 5">Roberts-Thomson</strain>
    </source>
</reference>
<dbReference type="OrthoDB" id="16041at2759"/>
<keyword evidence="1 2" id="KW-0539">Nucleus</keyword>
<dbReference type="VEuPathDB" id="GiardiaDB:GMRT_10282"/>
<evidence type="ECO:0000256" key="1">
    <source>
        <dbReference type="ARBA" id="ARBA00023242"/>
    </source>
</evidence>
<keyword evidence="5" id="KW-1185">Reference proteome</keyword>
<proteinExistence type="predicted"/>